<reference evidence="7" key="1">
    <citation type="submission" date="2016-07" db="EMBL/GenBank/DDBJ databases">
        <title>Nontailed viruses are major unrecognized killers of bacteria in the ocean.</title>
        <authorList>
            <person name="Kauffman K."/>
            <person name="Hussain F."/>
            <person name="Yang J."/>
            <person name="Arevalo P."/>
            <person name="Brown J."/>
            <person name="Cutler M."/>
            <person name="Kelly L."/>
            <person name="Polz M.F."/>
        </authorList>
    </citation>
    <scope>NUCLEOTIDE SEQUENCE [LARGE SCALE GENOMIC DNA]</scope>
    <source>
        <strain evidence="7">10N.286.54.F3</strain>
    </source>
</reference>
<dbReference type="InterPro" id="IPR004291">
    <property type="entry name" value="Transposase_IS66_central"/>
</dbReference>
<dbReference type="InterPro" id="IPR024474">
    <property type="entry name" value="Znf_dom_IS66"/>
</dbReference>
<dbReference type="Pfam" id="PF13817">
    <property type="entry name" value="DDE_Tnp_IS66_C"/>
    <property type="match status" value="1"/>
</dbReference>
<feature type="domain" description="Transposase IS66 zinc-finger binding" evidence="3">
    <location>
        <begin position="109"/>
        <end position="153"/>
    </location>
</feature>
<comment type="caution">
    <text evidence="6">The sequence shown here is derived from an EMBL/GenBank/DDBJ whole genome shotgun (WGS) entry which is preliminary data.</text>
</comment>
<feature type="region of interest" description="Disordered" evidence="1">
    <location>
        <begin position="37"/>
        <end position="99"/>
    </location>
</feature>
<dbReference type="AlphaFoldDB" id="A0A2N7C9C4"/>
<dbReference type="InterPro" id="IPR024463">
    <property type="entry name" value="Transposase_TnpC_homeodom"/>
</dbReference>
<proteinExistence type="predicted"/>
<evidence type="ECO:0000259" key="5">
    <source>
        <dbReference type="Pfam" id="PF13817"/>
    </source>
</evidence>
<evidence type="ECO:0000313" key="7">
    <source>
        <dbReference type="Proteomes" id="UP000235405"/>
    </source>
</evidence>
<dbReference type="NCBIfam" id="NF033517">
    <property type="entry name" value="transpos_IS66"/>
    <property type="match status" value="1"/>
</dbReference>
<dbReference type="EMBL" id="MCSW01000215">
    <property type="protein sequence ID" value="PMF17780.1"/>
    <property type="molecule type" value="Genomic_DNA"/>
</dbReference>
<organism evidence="6 7">
    <name type="scientific">Vibrio splendidus</name>
    <dbReference type="NCBI Taxonomy" id="29497"/>
    <lineage>
        <taxon>Bacteria</taxon>
        <taxon>Pseudomonadati</taxon>
        <taxon>Pseudomonadota</taxon>
        <taxon>Gammaproteobacteria</taxon>
        <taxon>Vibrionales</taxon>
        <taxon>Vibrionaceae</taxon>
        <taxon>Vibrio</taxon>
    </lineage>
</organism>
<feature type="domain" description="Transposase IS66 central" evidence="2">
    <location>
        <begin position="173"/>
        <end position="460"/>
    </location>
</feature>
<sequence>MTELESTVLTLRQSLNESEITIQSLVEKLNLARRKRFGSSSETLPPQDLEFNEAETHADTTGEDEATSNQNDETSDAKSTSSETKRRGRPKLPEDLPRERVVVDIPEAEKTCSCCQSMLCRMGQSTSEKLVYIPARLYVEVTERPKYVCRQCDALGEKSVVAMAPPPASIIPKSIATPSLLAQIITNKYHYALPLYRQESLFRQYGLALSRKTMSQWILRCADKVEPLIALLKESLLAQDVLFADETTLTVLDDERKKSYIWLYGCGPDRGGNAKSPGIVLFDYQEGSRGHHCPEWYLSNYTGYLHVDGYKAYEKTEAKLVGCWAHARRKFIEAEQSQPKGKQGKGGKIQWAVSWFQKLYRVEQALKDKTREERYATRQSNTQSLLNEFKAWLDKSVTQVPPKSKLGEAISYSLNQWSKLVRVIDDGRLSMDNNRAERSVRPFTVGRNNWLFSKTHNGARASAVLYSLIETAKANDCEPYEYLEYVLREIPKLKSEEDHGHLLPWNMPKTD</sequence>
<protein>
    <recommendedName>
        <fullName evidence="8">Transposase</fullName>
    </recommendedName>
</protein>
<dbReference type="Proteomes" id="UP000235405">
    <property type="component" value="Unassembled WGS sequence"/>
</dbReference>
<evidence type="ECO:0000313" key="6">
    <source>
        <dbReference type="EMBL" id="PMF17780.1"/>
    </source>
</evidence>
<dbReference type="PANTHER" id="PTHR33678">
    <property type="entry name" value="BLL1576 PROTEIN"/>
    <property type="match status" value="1"/>
</dbReference>
<name>A0A2N7C9C4_VIBSP</name>
<gene>
    <name evidence="6" type="ORF">BCV19_17705</name>
</gene>
<accession>A0A2N7C9C4</accession>
<evidence type="ECO:0000259" key="3">
    <source>
        <dbReference type="Pfam" id="PF13005"/>
    </source>
</evidence>
<dbReference type="InterPro" id="IPR052344">
    <property type="entry name" value="Transposase-related"/>
</dbReference>
<evidence type="ECO:0000256" key="1">
    <source>
        <dbReference type="SAM" id="MobiDB-lite"/>
    </source>
</evidence>
<evidence type="ECO:0000259" key="2">
    <source>
        <dbReference type="Pfam" id="PF03050"/>
    </source>
</evidence>
<dbReference type="InterPro" id="IPR039552">
    <property type="entry name" value="IS66_C"/>
</dbReference>
<dbReference type="Pfam" id="PF13007">
    <property type="entry name" value="LZ_Tnp_IS66"/>
    <property type="match status" value="1"/>
</dbReference>
<evidence type="ECO:0008006" key="8">
    <source>
        <dbReference type="Google" id="ProtNLM"/>
    </source>
</evidence>
<feature type="compositionally biased region" description="Polar residues" evidence="1">
    <location>
        <begin position="67"/>
        <end position="82"/>
    </location>
</feature>
<dbReference type="Pfam" id="PF13005">
    <property type="entry name" value="zf-IS66"/>
    <property type="match status" value="1"/>
</dbReference>
<dbReference type="PANTHER" id="PTHR33678:SF1">
    <property type="entry name" value="BLL1576 PROTEIN"/>
    <property type="match status" value="1"/>
</dbReference>
<dbReference type="Pfam" id="PF03050">
    <property type="entry name" value="DDE_Tnp_IS66"/>
    <property type="match status" value="1"/>
</dbReference>
<feature type="domain" description="Transposase IS66 C-terminal" evidence="5">
    <location>
        <begin position="467"/>
        <end position="505"/>
    </location>
</feature>
<evidence type="ECO:0000259" key="4">
    <source>
        <dbReference type="Pfam" id="PF13007"/>
    </source>
</evidence>
<feature type="domain" description="Transposase TnpC homeodomain" evidence="4">
    <location>
        <begin position="25"/>
        <end position="101"/>
    </location>
</feature>